<dbReference type="EMBL" id="WMBQ01000002">
    <property type="protein sequence ID" value="MTD95985.1"/>
    <property type="molecule type" value="Genomic_DNA"/>
</dbReference>
<evidence type="ECO:0000313" key="3">
    <source>
        <dbReference type="Proteomes" id="UP000440694"/>
    </source>
</evidence>
<proteinExistence type="predicted"/>
<accession>A0A6I3KJR6</accession>
<protein>
    <submittedName>
        <fullName evidence="2">Uncharacterized protein</fullName>
    </submittedName>
</protein>
<evidence type="ECO:0000313" key="2">
    <source>
        <dbReference type="EMBL" id="MTD95985.1"/>
    </source>
</evidence>
<sequence length="62" mass="6714">MTSPKVSHYPMDGYDGGRTASAPEEFSTSVLSWIERPRAIQPSDDDTRALALAIMALTSADE</sequence>
<feature type="region of interest" description="Disordered" evidence="1">
    <location>
        <begin position="1"/>
        <end position="22"/>
    </location>
</feature>
<dbReference type="AlphaFoldDB" id="A0A6I3KJR6"/>
<evidence type="ECO:0000256" key="1">
    <source>
        <dbReference type="SAM" id="MobiDB-lite"/>
    </source>
</evidence>
<keyword evidence="3" id="KW-1185">Reference proteome</keyword>
<name>A0A6I3KJR6_9HYPH</name>
<organism evidence="2 3">
    <name type="scientific">Hyphomicrobium album</name>
    <dbReference type="NCBI Taxonomy" id="2665159"/>
    <lineage>
        <taxon>Bacteria</taxon>
        <taxon>Pseudomonadati</taxon>
        <taxon>Pseudomonadota</taxon>
        <taxon>Alphaproteobacteria</taxon>
        <taxon>Hyphomicrobiales</taxon>
        <taxon>Hyphomicrobiaceae</taxon>
        <taxon>Hyphomicrobium</taxon>
    </lineage>
</organism>
<comment type="caution">
    <text evidence="2">The sequence shown here is derived from an EMBL/GenBank/DDBJ whole genome shotgun (WGS) entry which is preliminary data.</text>
</comment>
<reference evidence="2 3" key="1">
    <citation type="submission" date="2019-11" db="EMBL/GenBank/DDBJ databases">
        <title>Identification of a novel strain.</title>
        <authorList>
            <person name="Xu Q."/>
            <person name="Wang G."/>
        </authorList>
    </citation>
    <scope>NUCLEOTIDE SEQUENCE [LARGE SCALE GENOMIC DNA]</scope>
    <source>
        <strain evidence="3">xq</strain>
    </source>
</reference>
<dbReference type="Proteomes" id="UP000440694">
    <property type="component" value="Unassembled WGS sequence"/>
</dbReference>
<gene>
    <name evidence="2" type="ORF">GIW81_16725</name>
</gene>
<dbReference type="RefSeq" id="WP_154740464.1">
    <property type="nucleotide sequence ID" value="NZ_WMBQ01000002.1"/>
</dbReference>